<dbReference type="STRING" id="78915.A0A4P9XU03"/>
<reference evidence="4" key="1">
    <citation type="journal article" date="2018" name="Nat. Microbiol.">
        <title>Leveraging single-cell genomics to expand the fungal tree of life.</title>
        <authorList>
            <person name="Ahrendt S.R."/>
            <person name="Quandt C.A."/>
            <person name="Ciobanu D."/>
            <person name="Clum A."/>
            <person name="Salamov A."/>
            <person name="Andreopoulos B."/>
            <person name="Cheng J.F."/>
            <person name="Woyke T."/>
            <person name="Pelin A."/>
            <person name="Henrissat B."/>
            <person name="Reynolds N.K."/>
            <person name="Benny G.L."/>
            <person name="Smith M.E."/>
            <person name="James T.Y."/>
            <person name="Grigoriev I.V."/>
        </authorList>
    </citation>
    <scope>NUCLEOTIDE SEQUENCE [LARGE SCALE GENOMIC DNA]</scope>
    <source>
        <strain evidence="4">RSA 1356</strain>
    </source>
</reference>
<dbReference type="AlphaFoldDB" id="A0A4P9XU03"/>
<evidence type="ECO:0000259" key="2">
    <source>
        <dbReference type="Pfam" id="PF21762"/>
    </source>
</evidence>
<evidence type="ECO:0000256" key="1">
    <source>
        <dbReference type="SAM" id="MobiDB-lite"/>
    </source>
</evidence>
<dbReference type="SUPFAM" id="SSF53098">
    <property type="entry name" value="Ribonuclease H-like"/>
    <property type="match status" value="1"/>
</dbReference>
<keyword evidence="4" id="KW-1185">Reference proteome</keyword>
<dbReference type="GO" id="GO:0003676">
    <property type="term" value="F:nucleic acid binding"/>
    <property type="evidence" value="ECO:0007669"/>
    <property type="project" value="InterPro"/>
</dbReference>
<dbReference type="PANTHER" id="PTHR28083:SF1">
    <property type="entry name" value="GOOD FOR FULL DBP5 ACTIVITY PROTEIN 2"/>
    <property type="match status" value="1"/>
</dbReference>
<dbReference type="InterPro" id="IPR012337">
    <property type="entry name" value="RNaseH-like_sf"/>
</dbReference>
<name>A0A4P9XU03_9FUNG</name>
<dbReference type="InterPro" id="IPR036397">
    <property type="entry name" value="RNaseH_sf"/>
</dbReference>
<feature type="compositionally biased region" description="Low complexity" evidence="1">
    <location>
        <begin position="1"/>
        <end position="24"/>
    </location>
</feature>
<feature type="domain" description="Gfd2/YDR514C-like C-terminal" evidence="2">
    <location>
        <begin position="189"/>
        <end position="350"/>
    </location>
</feature>
<evidence type="ECO:0000313" key="3">
    <source>
        <dbReference type="EMBL" id="RKP09656.1"/>
    </source>
</evidence>
<dbReference type="Pfam" id="PF21762">
    <property type="entry name" value="DEDDh_C"/>
    <property type="match status" value="1"/>
</dbReference>
<organism evidence="3 4">
    <name type="scientific">Thamnocephalis sphaerospora</name>
    <dbReference type="NCBI Taxonomy" id="78915"/>
    <lineage>
        <taxon>Eukaryota</taxon>
        <taxon>Fungi</taxon>
        <taxon>Fungi incertae sedis</taxon>
        <taxon>Zoopagomycota</taxon>
        <taxon>Zoopagomycotina</taxon>
        <taxon>Zoopagomycetes</taxon>
        <taxon>Zoopagales</taxon>
        <taxon>Sigmoideomycetaceae</taxon>
        <taxon>Thamnocephalis</taxon>
    </lineage>
</organism>
<dbReference type="InterPro" id="IPR048519">
    <property type="entry name" value="Gfd2/YDR514C-like_C"/>
</dbReference>
<protein>
    <recommendedName>
        <fullName evidence="2">Gfd2/YDR514C-like C-terminal domain-containing protein</fullName>
    </recommendedName>
</protein>
<dbReference type="PANTHER" id="PTHR28083">
    <property type="entry name" value="GOOD FOR FULL DBP5 ACTIVITY PROTEIN 2"/>
    <property type="match status" value="1"/>
</dbReference>
<proteinExistence type="predicted"/>
<dbReference type="OrthoDB" id="5953249at2759"/>
<feature type="region of interest" description="Disordered" evidence="1">
    <location>
        <begin position="1"/>
        <end position="38"/>
    </location>
</feature>
<dbReference type="Proteomes" id="UP000271241">
    <property type="component" value="Unassembled WGS sequence"/>
</dbReference>
<evidence type="ECO:0000313" key="4">
    <source>
        <dbReference type="Proteomes" id="UP000271241"/>
    </source>
</evidence>
<gene>
    <name evidence="3" type="ORF">THASP1DRAFT_28541</name>
</gene>
<dbReference type="EMBL" id="KZ992497">
    <property type="protein sequence ID" value="RKP09656.1"/>
    <property type="molecule type" value="Genomic_DNA"/>
</dbReference>
<accession>A0A4P9XU03</accession>
<dbReference type="GO" id="GO:0005634">
    <property type="term" value="C:nucleus"/>
    <property type="evidence" value="ECO:0007669"/>
    <property type="project" value="TreeGrafter"/>
</dbReference>
<sequence length="353" mass="39091">MTHPGSSSNSAAPAAAGSRCAEASTPPPGTGAAGSSAPPAAPVPLNGAYFQLSQLSAEWQAFVEADEEARSCIRNYFRVPQFYVAHADWDVCIATCCEAGRRVIALDEGQVRAVKAELESVLARPLPTLQPASTYADGVVTRITDNATYQTITKSLSRHNQTFKHQERQAHFRQLLETARELYRAKTHIFLALDVESWERDHSRILEIGWSMYDSRRDRFLDVHYNVSEFRHLYNGRYVPDHRNNFVFGTSTWATLREAAAAIQRDLDADDAPLVFIGHAVKEDLRYLERLGVKVPGTAVSFDTAQLYQAVNGATQPTGLGKMLDALSIEHIFLHNAGNDAHYTLEAFLALTK</sequence>
<dbReference type="InterPro" id="IPR040151">
    <property type="entry name" value="Gfd2/YDR514C-like"/>
</dbReference>
<dbReference type="Gene3D" id="3.30.420.10">
    <property type="entry name" value="Ribonuclease H-like superfamily/Ribonuclease H"/>
    <property type="match status" value="1"/>
</dbReference>